<comment type="caution">
    <text evidence="3">The sequence shown here is derived from an EMBL/GenBank/DDBJ whole genome shotgun (WGS) entry which is preliminary data.</text>
</comment>
<sequence>MASSNSRTTPNTIWGMAIIFFMAGFVITFIFNMSTWSILFGICGIWLCLQFCLIFRKEQTNLQETLNSEGTQSGALTPQHPGSQMAYPPQLRDLSASDLAISFPIVNSWTHSAIREPPPPYSETPFSSSISTPSGPQFLLHGGSAATPNQEDMYHRSAFETSLDDLPSYEVAVAIISPAGFTASNTGGPTASSMRNSVPSPTAASIAPATVGSVASATTGSIVSPTTGLIASPTANSVALPRTDSITSSTAGSIASPTASSIAS</sequence>
<dbReference type="EMBL" id="JARKIK010000065">
    <property type="protein sequence ID" value="KAK8730196.1"/>
    <property type="molecule type" value="Genomic_DNA"/>
</dbReference>
<protein>
    <submittedName>
        <fullName evidence="3">Uncharacterized protein</fullName>
    </submittedName>
</protein>
<evidence type="ECO:0000313" key="4">
    <source>
        <dbReference type="Proteomes" id="UP001445076"/>
    </source>
</evidence>
<feature type="transmembrane region" description="Helical" evidence="2">
    <location>
        <begin position="37"/>
        <end position="55"/>
    </location>
</feature>
<keyword evidence="4" id="KW-1185">Reference proteome</keyword>
<keyword evidence="2" id="KW-0472">Membrane</keyword>
<dbReference type="Proteomes" id="UP001445076">
    <property type="component" value="Unassembled WGS sequence"/>
</dbReference>
<reference evidence="3 4" key="1">
    <citation type="journal article" date="2024" name="BMC Genomics">
        <title>Genome assembly of redclaw crayfish (Cherax quadricarinatus) provides insights into its immune adaptation and hypoxia tolerance.</title>
        <authorList>
            <person name="Liu Z."/>
            <person name="Zheng J."/>
            <person name="Li H."/>
            <person name="Fang K."/>
            <person name="Wang S."/>
            <person name="He J."/>
            <person name="Zhou D."/>
            <person name="Weng S."/>
            <person name="Chi M."/>
            <person name="Gu Z."/>
            <person name="He J."/>
            <person name="Li F."/>
            <person name="Wang M."/>
        </authorList>
    </citation>
    <scope>NUCLEOTIDE SEQUENCE [LARGE SCALE GENOMIC DNA]</scope>
    <source>
        <strain evidence="3">ZL_2023a</strain>
    </source>
</reference>
<feature type="transmembrane region" description="Helical" evidence="2">
    <location>
        <begin position="12"/>
        <end position="31"/>
    </location>
</feature>
<dbReference type="AlphaFoldDB" id="A0AAW0WDP6"/>
<feature type="region of interest" description="Disordered" evidence="1">
    <location>
        <begin position="117"/>
        <end position="143"/>
    </location>
</feature>
<organism evidence="3 4">
    <name type="scientific">Cherax quadricarinatus</name>
    <name type="common">Australian red claw crayfish</name>
    <dbReference type="NCBI Taxonomy" id="27406"/>
    <lineage>
        <taxon>Eukaryota</taxon>
        <taxon>Metazoa</taxon>
        <taxon>Ecdysozoa</taxon>
        <taxon>Arthropoda</taxon>
        <taxon>Crustacea</taxon>
        <taxon>Multicrustacea</taxon>
        <taxon>Malacostraca</taxon>
        <taxon>Eumalacostraca</taxon>
        <taxon>Eucarida</taxon>
        <taxon>Decapoda</taxon>
        <taxon>Pleocyemata</taxon>
        <taxon>Astacidea</taxon>
        <taxon>Parastacoidea</taxon>
        <taxon>Parastacidae</taxon>
        <taxon>Cherax</taxon>
    </lineage>
</organism>
<proteinExistence type="predicted"/>
<evidence type="ECO:0000256" key="1">
    <source>
        <dbReference type="SAM" id="MobiDB-lite"/>
    </source>
</evidence>
<feature type="region of interest" description="Disordered" evidence="1">
    <location>
        <begin position="184"/>
        <end position="203"/>
    </location>
</feature>
<feature type="compositionally biased region" description="Polar residues" evidence="1">
    <location>
        <begin position="184"/>
        <end position="196"/>
    </location>
</feature>
<feature type="non-terminal residue" evidence="3">
    <location>
        <position position="264"/>
    </location>
</feature>
<keyword evidence="2" id="KW-1133">Transmembrane helix</keyword>
<feature type="compositionally biased region" description="Polar residues" evidence="1">
    <location>
        <begin position="124"/>
        <end position="135"/>
    </location>
</feature>
<gene>
    <name evidence="3" type="ORF">OTU49_008138</name>
</gene>
<evidence type="ECO:0000313" key="3">
    <source>
        <dbReference type="EMBL" id="KAK8730196.1"/>
    </source>
</evidence>
<evidence type="ECO:0000256" key="2">
    <source>
        <dbReference type="SAM" id="Phobius"/>
    </source>
</evidence>
<keyword evidence="2" id="KW-0812">Transmembrane</keyword>
<name>A0AAW0WDP6_CHEQU</name>
<accession>A0AAW0WDP6</accession>